<comment type="caution">
    <text evidence="3">The sequence shown here is derived from an EMBL/GenBank/DDBJ whole genome shotgun (WGS) entry which is preliminary data.</text>
</comment>
<protein>
    <submittedName>
        <fullName evidence="3">Uncharacterized protein</fullName>
    </submittedName>
</protein>
<name>A0A1Q3AC21_ZYGRO</name>
<reference evidence="3 4" key="1">
    <citation type="submission" date="2016-08" db="EMBL/GenBank/DDBJ databases">
        <title>Draft genome sequence of allopolyploid Zygosaccharomyces rouxii.</title>
        <authorList>
            <person name="Watanabe J."/>
            <person name="Uehara K."/>
            <person name="Mogi Y."/>
            <person name="Tsukioka Y."/>
        </authorList>
    </citation>
    <scope>NUCLEOTIDE SEQUENCE [LARGE SCALE GENOMIC DNA]</scope>
    <source>
        <strain evidence="3 4">NBRC 110957</strain>
    </source>
</reference>
<dbReference type="AlphaFoldDB" id="A0A1Q3AC21"/>
<dbReference type="OrthoDB" id="10446219at2759"/>
<keyword evidence="1" id="KW-0175">Coiled coil</keyword>
<organism evidence="3 4">
    <name type="scientific">Zygosaccharomyces rouxii</name>
    <dbReference type="NCBI Taxonomy" id="4956"/>
    <lineage>
        <taxon>Eukaryota</taxon>
        <taxon>Fungi</taxon>
        <taxon>Dikarya</taxon>
        <taxon>Ascomycota</taxon>
        <taxon>Saccharomycotina</taxon>
        <taxon>Saccharomycetes</taxon>
        <taxon>Saccharomycetales</taxon>
        <taxon>Saccharomycetaceae</taxon>
        <taxon>Zygosaccharomyces</taxon>
    </lineage>
</organism>
<proteinExistence type="predicted"/>
<accession>A0A1Q3AC21</accession>
<evidence type="ECO:0000313" key="3">
    <source>
        <dbReference type="EMBL" id="GAV53277.1"/>
    </source>
</evidence>
<feature type="region of interest" description="Disordered" evidence="2">
    <location>
        <begin position="421"/>
        <end position="460"/>
    </location>
</feature>
<dbReference type="Proteomes" id="UP000187013">
    <property type="component" value="Unassembled WGS sequence"/>
</dbReference>
<dbReference type="EMBL" id="BDGX01000035">
    <property type="protein sequence ID" value="GAV53277.1"/>
    <property type="molecule type" value="Genomic_DNA"/>
</dbReference>
<evidence type="ECO:0000256" key="2">
    <source>
        <dbReference type="SAM" id="MobiDB-lite"/>
    </source>
</evidence>
<evidence type="ECO:0000313" key="4">
    <source>
        <dbReference type="Proteomes" id="UP000187013"/>
    </source>
</evidence>
<evidence type="ECO:0000256" key="1">
    <source>
        <dbReference type="SAM" id="Coils"/>
    </source>
</evidence>
<sequence>MVLRSTTKYELTRIIDPTIELWSADDPFELPCEQAGQPTVDYWFNARELDFFQKSELPLNESSCIFEETTPTSAADLSSFSPSGSSHEHTEFDFDYSLLVVIKEFWTLQNKSLTSGLDNFHVIAFRQFWKTQNYFVSTGLQDSALIAARGFLSVQKSLLHTGPSDGILLLARNFWNVQESVAVFGITDAALLTFEEFWELQNHLISMADKDPRKSVYQVFSKINGCFRLCAGPSTMIDDNLVASLQNLHINMAITLQRKELNFEMIDKFKREDHLKEVTNLNKIIEKLKAENLQWINSQQAMAKQLAQKNKQLEVVDEMISHSVDLELANEELNRKWSQARAQLKIADSIETENYKLISTNAKLTSEKQRLISRFTERQDKLISSNANLHALVLTLEKAVERNFDESRQLQNIIEMLRKKDAKSCSPPSSTHSTHSDFGIEITRSRGSRGGKSLSKKSNSSSLHKAYVETSLVPPASAGMIYVNS</sequence>
<feature type="coiled-coil region" evidence="1">
    <location>
        <begin position="271"/>
        <end position="316"/>
    </location>
</feature>
<gene>
    <name evidence="3" type="ORF">ZYGR_0AI05610</name>
</gene>
<feature type="compositionally biased region" description="Low complexity" evidence="2">
    <location>
        <begin position="451"/>
        <end position="460"/>
    </location>
</feature>